<protein>
    <submittedName>
        <fullName evidence="4">Malonyl-CoA decarboxylase</fullName>
    </submittedName>
</protein>
<dbReference type="InterPro" id="IPR038917">
    <property type="entry name" value="Malonyl_CoA_deC"/>
</dbReference>
<dbReference type="InterPro" id="IPR042303">
    <property type="entry name" value="Malonyl_CoA_deC_C_sf"/>
</dbReference>
<dbReference type="Pfam" id="PF05292">
    <property type="entry name" value="MCD"/>
    <property type="match status" value="1"/>
</dbReference>
<proteinExistence type="predicted"/>
<dbReference type="InterPro" id="IPR038351">
    <property type="entry name" value="MCD_N_sf"/>
</dbReference>
<gene>
    <name evidence="4" type="ORF">WKW80_13220</name>
</gene>
<accession>A0ABU8W152</accession>
<dbReference type="RefSeq" id="WP_340364175.1">
    <property type="nucleotide sequence ID" value="NZ_JBBKZV010000006.1"/>
</dbReference>
<feature type="region of interest" description="Disordered" evidence="1">
    <location>
        <begin position="1"/>
        <end position="23"/>
    </location>
</feature>
<dbReference type="PANTHER" id="PTHR28641:SF1">
    <property type="entry name" value="MALONYL-COA DECARBOXYLASE, MITOCHONDRIAL"/>
    <property type="match status" value="1"/>
</dbReference>
<organism evidence="4 5">
    <name type="scientific">Variovorax humicola</name>
    <dbReference type="NCBI Taxonomy" id="1769758"/>
    <lineage>
        <taxon>Bacteria</taxon>
        <taxon>Pseudomonadati</taxon>
        <taxon>Pseudomonadota</taxon>
        <taxon>Betaproteobacteria</taxon>
        <taxon>Burkholderiales</taxon>
        <taxon>Comamonadaceae</taxon>
        <taxon>Variovorax</taxon>
    </lineage>
</organism>
<dbReference type="PANTHER" id="PTHR28641">
    <property type="match status" value="1"/>
</dbReference>
<comment type="caution">
    <text evidence="4">The sequence shown here is derived from an EMBL/GenBank/DDBJ whole genome shotgun (WGS) entry which is preliminary data.</text>
</comment>
<name>A0ABU8W152_9BURK</name>
<sequence length="468" mass="52508">MALTRQRLPASKSIAKPSARSTHERLQATLRKADEVLSPRALRKVLTVLEAVIDARVSEVEGGRRAHAVALDYLAADADERRDYWSLMSEHFAADAQALRSARDQHQAAVGTVEEGQAEMRLRRALVSPRMRLLQRFAVEPEGMRFLVDLRAELLPHLKADKRLLALDGELEHLFSTWFDVAFLELRRIDWDSPASLIEKLIRYEAVHDIKSWDDVKNRLDHQDRRCYGFFHPRLPNEPLIFVEVALVDRISDGITPLLDETAEPVQPAKATTAIFYSISNTQAGLRGVSFGDSLIKRVVETLQDELPRLKVFATLSPIPGFRSWLARNAATLVPLLDEKRANELGKLTGSLPPTAERLLAAVEAPGSLDDARSPLRQWLTQCAAEYLGRAMTDAKPADPVARFHLGNGARVERLNWAGDPSPKGQKQSWGLMVNYLYDLKRLDKHRAWLANGKVAVSGDIESLFFKS</sequence>
<keyword evidence="5" id="KW-1185">Reference proteome</keyword>
<evidence type="ECO:0000259" key="2">
    <source>
        <dbReference type="Pfam" id="PF05292"/>
    </source>
</evidence>
<evidence type="ECO:0000256" key="1">
    <source>
        <dbReference type="SAM" id="MobiDB-lite"/>
    </source>
</evidence>
<dbReference type="Gene3D" id="1.20.140.90">
    <property type="entry name" value="Malonyl-CoA decarboxylase, oligemerization domain"/>
    <property type="match status" value="1"/>
</dbReference>
<evidence type="ECO:0000259" key="3">
    <source>
        <dbReference type="Pfam" id="PF17408"/>
    </source>
</evidence>
<reference evidence="4 5" key="1">
    <citation type="submission" date="2024-03" db="EMBL/GenBank/DDBJ databases">
        <title>Novel species of the genus Variovorax.</title>
        <authorList>
            <person name="Liu Q."/>
            <person name="Xin Y.-H."/>
        </authorList>
    </citation>
    <scope>NUCLEOTIDE SEQUENCE [LARGE SCALE GENOMIC DNA]</scope>
    <source>
        <strain evidence="4 5">KACC 18501</strain>
    </source>
</reference>
<dbReference type="InterPro" id="IPR035372">
    <property type="entry name" value="MCD_N"/>
</dbReference>
<dbReference type="EMBL" id="JBBKZV010000006">
    <property type="protein sequence ID" value="MEJ8822981.1"/>
    <property type="molecule type" value="Genomic_DNA"/>
</dbReference>
<evidence type="ECO:0000313" key="5">
    <source>
        <dbReference type="Proteomes" id="UP001363010"/>
    </source>
</evidence>
<dbReference type="Gene3D" id="3.40.630.150">
    <property type="entry name" value="Malonyl-CoA decarboxylase, catalytic domain"/>
    <property type="match status" value="1"/>
</dbReference>
<dbReference type="InterPro" id="IPR007956">
    <property type="entry name" value="Malonyl_CoA_deC_C"/>
</dbReference>
<dbReference type="Pfam" id="PF17408">
    <property type="entry name" value="MCD_N"/>
    <property type="match status" value="1"/>
</dbReference>
<dbReference type="Proteomes" id="UP001363010">
    <property type="component" value="Unassembled WGS sequence"/>
</dbReference>
<feature type="domain" description="Malonyl-CoA decarboxylase N-terminal" evidence="3">
    <location>
        <begin position="92"/>
        <end position="179"/>
    </location>
</feature>
<feature type="domain" description="Malonyl-CoA decarboxylase C-terminal" evidence="2">
    <location>
        <begin position="182"/>
        <end position="439"/>
    </location>
</feature>
<evidence type="ECO:0000313" key="4">
    <source>
        <dbReference type="EMBL" id="MEJ8822981.1"/>
    </source>
</evidence>